<dbReference type="STRING" id="146020.RMCB_3562"/>
<keyword evidence="3" id="KW-1185">Reference proteome</keyword>
<evidence type="ECO:0000313" key="3">
    <source>
        <dbReference type="Proteomes" id="UP000069620"/>
    </source>
</evidence>
<reference evidence="3" key="1">
    <citation type="journal article" date="2016" name="Genome Announc.">
        <title>Draft Genome Sequences of Five Rapidly Growing Mycobacterium Species, M. thermoresistibile, M. fortuitum subsp. acetamidolyticum, M. canariasense, M. brisbanense, and M. novocastrense.</title>
        <authorList>
            <person name="Katahira K."/>
            <person name="Ogura Y."/>
            <person name="Gotoh Y."/>
            <person name="Hayashi T."/>
        </authorList>
    </citation>
    <scope>NUCLEOTIDE SEQUENCE [LARGE SCALE GENOMIC DNA]</scope>
    <source>
        <strain evidence="3">JCM15654</strain>
    </source>
</reference>
<organism evidence="2 3">
    <name type="scientific">Mycolicibacterium brisbanense</name>
    <dbReference type="NCBI Taxonomy" id="146020"/>
    <lineage>
        <taxon>Bacteria</taxon>
        <taxon>Bacillati</taxon>
        <taxon>Actinomycetota</taxon>
        <taxon>Actinomycetes</taxon>
        <taxon>Mycobacteriales</taxon>
        <taxon>Mycobacteriaceae</taxon>
        <taxon>Mycolicibacterium</taxon>
    </lineage>
</organism>
<gene>
    <name evidence="2" type="ORF">RMCB_3562</name>
</gene>
<comment type="caution">
    <text evidence="2">The sequence shown here is derived from an EMBL/GenBank/DDBJ whole genome shotgun (WGS) entry which is preliminary data.</text>
</comment>
<dbReference type="EMBL" id="BCSX01000029">
    <property type="protein sequence ID" value="GAS89466.1"/>
    <property type="molecule type" value="Genomic_DNA"/>
</dbReference>
<accession>A0A100W0W9</accession>
<name>A0A100W0W9_9MYCO</name>
<proteinExistence type="predicted"/>
<evidence type="ECO:0000256" key="1">
    <source>
        <dbReference type="SAM" id="MobiDB-lite"/>
    </source>
</evidence>
<protein>
    <submittedName>
        <fullName evidence="2">Uncharacterized protein</fullName>
    </submittedName>
</protein>
<reference evidence="3" key="2">
    <citation type="submission" date="2016-02" db="EMBL/GenBank/DDBJ databases">
        <title>Draft genome sequence of five rapidly growing Mycobacterium species.</title>
        <authorList>
            <person name="Katahira K."/>
            <person name="Gotou Y."/>
            <person name="Iida K."/>
            <person name="Ogura Y."/>
            <person name="Hayashi T."/>
        </authorList>
    </citation>
    <scope>NUCLEOTIDE SEQUENCE [LARGE SCALE GENOMIC DNA]</scope>
    <source>
        <strain evidence="3">JCM15654</strain>
    </source>
</reference>
<feature type="region of interest" description="Disordered" evidence="1">
    <location>
        <begin position="33"/>
        <end position="84"/>
    </location>
</feature>
<dbReference type="AlphaFoldDB" id="A0A100W0W9"/>
<feature type="compositionally biased region" description="Basic residues" evidence="1">
    <location>
        <begin position="41"/>
        <end position="51"/>
    </location>
</feature>
<sequence>MAVFASEGSRALATSLNDLQPLEDAKELATAMIRAQPNPPRRPHNRGKPRKTRCEQHPLQTWPDVTHQRTPAQHPTPLAQRPDPFALKVAFRIQSRGNRQHRVEQSVESITPQRVDEES</sequence>
<dbReference type="Proteomes" id="UP000069620">
    <property type="component" value="Unassembled WGS sequence"/>
</dbReference>
<evidence type="ECO:0000313" key="2">
    <source>
        <dbReference type="EMBL" id="GAS89466.1"/>
    </source>
</evidence>
<feature type="region of interest" description="Disordered" evidence="1">
    <location>
        <begin position="96"/>
        <end position="119"/>
    </location>
</feature>